<sequence length="255" mass="27811">MFQNAIVRSPSASLVHGLTTSTELGKPDYGQALIQHQNYVNALSPCGLEVTVLPPIEEFPDSCFVEDVALLTERLGIITRPGAQTRQGEVEQIKQAIQVFFKDKISKITSPGTLEAGDVLRVGEHFFIGLSARTNLAGAQQMIQTLNHQGFTASTVQLKEFLHLKTGVSYLDQGYLLVCGELVNHPAFAHLNQIVVDADESYAANCIMVNGTVLLAQGYPKTKKSITDRGFSVIELDVSEFRKVDGGLSCLSLRF</sequence>
<name>A0A9X2CZV9_9GAMM</name>
<evidence type="ECO:0000256" key="3">
    <source>
        <dbReference type="PIRSR" id="PIRSR633199-1"/>
    </source>
</evidence>
<accession>A0A9X2CZV9</accession>
<evidence type="ECO:0000313" key="4">
    <source>
        <dbReference type="EMBL" id="MCL9683762.1"/>
    </source>
</evidence>
<dbReference type="RefSeq" id="WP_250421685.1">
    <property type="nucleotide sequence ID" value="NZ_JAJKBJ010000005.1"/>
</dbReference>
<dbReference type="AlphaFoldDB" id="A0A9X2CZV9"/>
<reference evidence="4" key="1">
    <citation type="submission" date="2021-11" db="EMBL/GenBank/DDBJ databases">
        <title>Legionella maioricencis sp. nov., a new species isolated from hot water samples in Mallorca.</title>
        <authorList>
            <person name="Crespi S."/>
            <person name="Drasar V."/>
            <person name="Salva-Serra F."/>
            <person name="Jaen-Luchoro D."/>
            <person name="Pineiro-Iglesias B."/>
            <person name="Aliaga F."/>
            <person name="Fernandez-Juarez V."/>
            <person name="Coll G."/>
            <person name="Moore E.R.B."/>
            <person name="Bennasar-Figueras A."/>
        </authorList>
    </citation>
    <scope>NUCLEOTIDE SEQUENCE</scope>
    <source>
        <strain evidence="4">HCPI-6</strain>
    </source>
</reference>
<dbReference type="SUPFAM" id="SSF55909">
    <property type="entry name" value="Pentein"/>
    <property type="match status" value="1"/>
</dbReference>
<dbReference type="GO" id="GO:0045429">
    <property type="term" value="P:positive regulation of nitric oxide biosynthetic process"/>
    <property type="evidence" value="ECO:0007669"/>
    <property type="project" value="TreeGrafter"/>
</dbReference>
<organism evidence="4 5">
    <name type="scientific">Legionella maioricensis</name>
    <dbReference type="NCBI Taxonomy" id="2896528"/>
    <lineage>
        <taxon>Bacteria</taxon>
        <taxon>Pseudomonadati</taxon>
        <taxon>Pseudomonadota</taxon>
        <taxon>Gammaproteobacteria</taxon>
        <taxon>Legionellales</taxon>
        <taxon>Legionellaceae</taxon>
        <taxon>Legionella</taxon>
    </lineage>
</organism>
<evidence type="ECO:0000256" key="2">
    <source>
        <dbReference type="ARBA" id="ARBA00022801"/>
    </source>
</evidence>
<dbReference type="Proteomes" id="UP001139721">
    <property type="component" value="Unassembled WGS sequence"/>
</dbReference>
<dbReference type="Pfam" id="PF19420">
    <property type="entry name" value="DDAH_eukar"/>
    <property type="match status" value="1"/>
</dbReference>
<feature type="active site" description="Proton donor" evidence="3">
    <location>
        <position position="163"/>
    </location>
</feature>
<protein>
    <submittedName>
        <fullName evidence="4">Arginine deiminase family protein</fullName>
    </submittedName>
</protein>
<dbReference type="GO" id="GO:0006525">
    <property type="term" value="P:arginine metabolic process"/>
    <property type="evidence" value="ECO:0007669"/>
    <property type="project" value="TreeGrafter"/>
</dbReference>
<dbReference type="GO" id="GO:0000052">
    <property type="term" value="P:citrulline metabolic process"/>
    <property type="evidence" value="ECO:0007669"/>
    <property type="project" value="TreeGrafter"/>
</dbReference>
<dbReference type="PANTHER" id="PTHR12737">
    <property type="entry name" value="DIMETHYLARGININE DIMETHYLAMINOHYDROLASE"/>
    <property type="match status" value="1"/>
</dbReference>
<dbReference type="GO" id="GO:0016597">
    <property type="term" value="F:amino acid binding"/>
    <property type="evidence" value="ECO:0007669"/>
    <property type="project" value="TreeGrafter"/>
</dbReference>
<dbReference type="Gene3D" id="3.75.10.10">
    <property type="entry name" value="L-arginine/glycine Amidinotransferase, Chain A"/>
    <property type="match status" value="1"/>
</dbReference>
<gene>
    <name evidence="4" type="ORF">LOX96_06630</name>
</gene>
<proteinExistence type="inferred from homology"/>
<evidence type="ECO:0000256" key="1">
    <source>
        <dbReference type="ARBA" id="ARBA00008532"/>
    </source>
</evidence>
<dbReference type="PANTHER" id="PTHR12737:SF9">
    <property type="entry name" value="DIMETHYLARGININASE"/>
    <property type="match status" value="1"/>
</dbReference>
<dbReference type="InterPro" id="IPR033199">
    <property type="entry name" value="DDAH-like"/>
</dbReference>
<dbReference type="GO" id="GO:0016403">
    <property type="term" value="F:dimethylargininase activity"/>
    <property type="evidence" value="ECO:0007669"/>
    <property type="project" value="TreeGrafter"/>
</dbReference>
<keyword evidence="5" id="KW-1185">Reference proteome</keyword>
<comment type="caution">
    <text evidence="4">The sequence shown here is derived from an EMBL/GenBank/DDBJ whole genome shotgun (WGS) entry which is preliminary data.</text>
</comment>
<dbReference type="EMBL" id="JAJKBJ010000005">
    <property type="protein sequence ID" value="MCL9683762.1"/>
    <property type="molecule type" value="Genomic_DNA"/>
</dbReference>
<feature type="active site" description="Nucleophile" evidence="3">
    <location>
        <position position="250"/>
    </location>
</feature>
<comment type="similarity">
    <text evidence="1">Belongs to the DDAH family.</text>
</comment>
<keyword evidence="2" id="KW-0378">Hydrolase</keyword>
<evidence type="ECO:0000313" key="5">
    <source>
        <dbReference type="Proteomes" id="UP001139721"/>
    </source>
</evidence>